<dbReference type="Proteomes" id="UP001152747">
    <property type="component" value="Unassembled WGS sequence"/>
</dbReference>
<comment type="caution">
    <text evidence="2">The sequence shown here is derived from an EMBL/GenBank/DDBJ whole genome shotgun (WGS) entry which is preliminary data.</text>
</comment>
<keyword evidence="1" id="KW-0732">Signal</keyword>
<dbReference type="AlphaFoldDB" id="A0A9P1N0H9"/>
<organism evidence="2 3">
    <name type="scientific">Caenorhabditis angaria</name>
    <dbReference type="NCBI Taxonomy" id="860376"/>
    <lineage>
        <taxon>Eukaryota</taxon>
        <taxon>Metazoa</taxon>
        <taxon>Ecdysozoa</taxon>
        <taxon>Nematoda</taxon>
        <taxon>Chromadorea</taxon>
        <taxon>Rhabditida</taxon>
        <taxon>Rhabditina</taxon>
        <taxon>Rhabditomorpha</taxon>
        <taxon>Rhabditoidea</taxon>
        <taxon>Rhabditidae</taxon>
        <taxon>Peloderinae</taxon>
        <taxon>Caenorhabditis</taxon>
    </lineage>
</organism>
<dbReference type="EMBL" id="CANHGI010000002">
    <property type="protein sequence ID" value="CAI5443171.1"/>
    <property type="molecule type" value="Genomic_DNA"/>
</dbReference>
<feature type="signal peptide" evidence="1">
    <location>
        <begin position="1"/>
        <end position="22"/>
    </location>
</feature>
<reference evidence="2" key="1">
    <citation type="submission" date="2022-11" db="EMBL/GenBank/DDBJ databases">
        <authorList>
            <person name="Kikuchi T."/>
        </authorList>
    </citation>
    <scope>NUCLEOTIDE SEQUENCE</scope>
    <source>
        <strain evidence="2">PS1010</strain>
    </source>
</reference>
<gene>
    <name evidence="2" type="ORF">CAMP_LOCUS5808</name>
</gene>
<dbReference type="OrthoDB" id="5865017at2759"/>
<accession>A0A9P1N0H9</accession>
<keyword evidence="3" id="KW-1185">Reference proteome</keyword>
<evidence type="ECO:0000313" key="3">
    <source>
        <dbReference type="Proteomes" id="UP001152747"/>
    </source>
</evidence>
<proteinExistence type="predicted"/>
<sequence length="152" mass="17735">MTKSTTSIFLIFGALLVSMTSSTPILVVRRQLDVQPRHTISSAFWRNLQEIIGEEQNARDQFIFVEEQEEVPQRLERLRRNIPNNYHDDFSVDEFVVPIFQDSSSPRRRYRRAQPILDNTDEFSADPFETSQSTVVIVPANYEVVVYPKRDV</sequence>
<feature type="chain" id="PRO_5040399390" evidence="1">
    <location>
        <begin position="23"/>
        <end position="152"/>
    </location>
</feature>
<evidence type="ECO:0000313" key="2">
    <source>
        <dbReference type="EMBL" id="CAI5443171.1"/>
    </source>
</evidence>
<evidence type="ECO:0000256" key="1">
    <source>
        <dbReference type="SAM" id="SignalP"/>
    </source>
</evidence>
<name>A0A9P1N0H9_9PELO</name>
<protein>
    <submittedName>
        <fullName evidence="2">Uncharacterized protein</fullName>
    </submittedName>
</protein>